<dbReference type="EMBL" id="BARU01022403">
    <property type="protein sequence ID" value="GAH56401.1"/>
    <property type="molecule type" value="Genomic_DNA"/>
</dbReference>
<proteinExistence type="predicted"/>
<reference evidence="1" key="1">
    <citation type="journal article" date="2014" name="Front. Microbiol.">
        <title>High frequency of phylogenetically diverse reductive dehalogenase-homologous genes in deep subseafloor sedimentary metagenomes.</title>
        <authorList>
            <person name="Kawai M."/>
            <person name="Futagami T."/>
            <person name="Toyoda A."/>
            <person name="Takaki Y."/>
            <person name="Nishi S."/>
            <person name="Hori S."/>
            <person name="Arai W."/>
            <person name="Tsubouchi T."/>
            <person name="Morono Y."/>
            <person name="Uchiyama I."/>
            <person name="Ito T."/>
            <person name="Fujiyama A."/>
            <person name="Inagaki F."/>
            <person name="Takami H."/>
        </authorList>
    </citation>
    <scope>NUCLEOTIDE SEQUENCE</scope>
    <source>
        <strain evidence="1">Expedition CK06-06</strain>
    </source>
</reference>
<comment type="caution">
    <text evidence="1">The sequence shown here is derived from an EMBL/GenBank/DDBJ whole genome shotgun (WGS) entry which is preliminary data.</text>
</comment>
<organism evidence="1">
    <name type="scientific">marine sediment metagenome</name>
    <dbReference type="NCBI Taxonomy" id="412755"/>
    <lineage>
        <taxon>unclassified sequences</taxon>
        <taxon>metagenomes</taxon>
        <taxon>ecological metagenomes</taxon>
    </lineage>
</organism>
<feature type="non-terminal residue" evidence="1">
    <location>
        <position position="1"/>
    </location>
</feature>
<name>X1GES9_9ZZZZ</name>
<sequence>AEVYESYLQHGYNKLNAKRMTDFTVQWATPAHASITRSDILSAYKNRMITRDEASDLLADMGETYFHRDFMLKAVDYKKGLELTENKIKGIRNLYKRQVYDANKTIDELSKLDLPTQEVEDLMQQWYYEIKAEPPRLWTTAQTLSFIKAELITMDRGVTELKAIGYDNEHINVYMKSI</sequence>
<accession>X1GES9</accession>
<gene>
    <name evidence="1" type="ORF">S03H2_36498</name>
</gene>
<dbReference type="AlphaFoldDB" id="X1GES9"/>
<protein>
    <submittedName>
        <fullName evidence="1">Uncharacterized protein</fullName>
    </submittedName>
</protein>
<evidence type="ECO:0000313" key="1">
    <source>
        <dbReference type="EMBL" id="GAH56401.1"/>
    </source>
</evidence>